<protein>
    <recommendedName>
        <fullName evidence="4">RRM domain-containing protein</fullName>
    </recommendedName>
</protein>
<dbReference type="OrthoDB" id="4865224at2759"/>
<evidence type="ECO:0008006" key="4">
    <source>
        <dbReference type="Google" id="ProtNLM"/>
    </source>
</evidence>
<dbReference type="AlphaFoldDB" id="A0A086TGY2"/>
<evidence type="ECO:0000313" key="2">
    <source>
        <dbReference type="EMBL" id="KFH48614.1"/>
    </source>
</evidence>
<name>A0A086TGY2_HAPC1</name>
<accession>A0A086TGY2</accession>
<reference evidence="3" key="1">
    <citation type="journal article" date="2014" name="Genome Announc.">
        <title>Genome sequence and annotation of Acremonium chrysogenum, producer of the beta-lactam antibiotic cephalosporin C.</title>
        <authorList>
            <person name="Terfehr D."/>
            <person name="Dahlmann T.A."/>
            <person name="Specht T."/>
            <person name="Zadra I."/>
            <person name="Kuernsteiner H."/>
            <person name="Kueck U."/>
        </authorList>
    </citation>
    <scope>NUCLEOTIDE SEQUENCE [LARGE SCALE GENOMIC DNA]</scope>
    <source>
        <strain evidence="3">ATCC 11550 / CBS 779.69 / DSM 880 / IAM 14645 / JCM 23072 / IMI 49137</strain>
    </source>
</reference>
<sequence length="307" mass="34395">MDSNSDSGFESAPPSPSGGATQSRRVIFHVPNITLTQLLTIIRGEGGIISAAIFDTQKIDGLSARTAVVEFKYPASARAYSTKTASHSVGIEDENGAVHYPRTWRPSVPRNSYHQGDSILLRNGFTRAIRAAKFPAKAVWFFLNTMGLQHITNASYESGALSVEFVSIFQAARATRILREGSFPYYKPDEHDGPLLDYNMSLVHPEIDSTDSHIEDLEVRTSAFIPHDHLARKFDRLPYNQTWPDTWSPIMGLQGLEPRSHRDGMLEMIQKHAAFSRNTWSWDIPPVLQEDHNTVLNTFADPDWNDA</sequence>
<keyword evidence="3" id="KW-1185">Reference proteome</keyword>
<dbReference type="Proteomes" id="UP000029964">
    <property type="component" value="Unassembled WGS sequence"/>
</dbReference>
<evidence type="ECO:0000256" key="1">
    <source>
        <dbReference type="SAM" id="MobiDB-lite"/>
    </source>
</evidence>
<proteinExistence type="predicted"/>
<dbReference type="EMBL" id="JPKY01000002">
    <property type="protein sequence ID" value="KFH48614.1"/>
    <property type="molecule type" value="Genomic_DNA"/>
</dbReference>
<evidence type="ECO:0000313" key="3">
    <source>
        <dbReference type="Proteomes" id="UP000029964"/>
    </source>
</evidence>
<comment type="caution">
    <text evidence="2">The sequence shown here is derived from an EMBL/GenBank/DDBJ whole genome shotgun (WGS) entry which is preliminary data.</text>
</comment>
<feature type="region of interest" description="Disordered" evidence="1">
    <location>
        <begin position="1"/>
        <end position="23"/>
    </location>
</feature>
<dbReference type="HOGENOM" id="CLU_906033_0_0_1"/>
<organism evidence="2 3">
    <name type="scientific">Hapsidospora chrysogenum (strain ATCC 11550 / CBS 779.69 / DSM 880 / IAM 14645 / JCM 23072 / IMI 49137)</name>
    <name type="common">Acremonium chrysogenum</name>
    <dbReference type="NCBI Taxonomy" id="857340"/>
    <lineage>
        <taxon>Eukaryota</taxon>
        <taxon>Fungi</taxon>
        <taxon>Dikarya</taxon>
        <taxon>Ascomycota</taxon>
        <taxon>Pezizomycotina</taxon>
        <taxon>Sordariomycetes</taxon>
        <taxon>Hypocreomycetidae</taxon>
        <taxon>Hypocreales</taxon>
        <taxon>Bionectriaceae</taxon>
        <taxon>Hapsidospora</taxon>
    </lineage>
</organism>
<gene>
    <name evidence="2" type="ORF">ACRE_003510</name>
</gene>